<dbReference type="GO" id="GO:0012505">
    <property type="term" value="C:endomembrane system"/>
    <property type="evidence" value="ECO:0007669"/>
    <property type="project" value="UniProtKB-SubCell"/>
</dbReference>
<dbReference type="Pfam" id="PF11145">
    <property type="entry name" value="DUF2921"/>
    <property type="match status" value="1"/>
</dbReference>
<keyword evidence="10 12" id="KW-0472">Membrane</keyword>
<feature type="compositionally biased region" description="Polar residues" evidence="11">
    <location>
        <begin position="28"/>
        <end position="37"/>
    </location>
</feature>
<feature type="transmembrane region" description="Helical" evidence="12">
    <location>
        <begin position="1345"/>
        <end position="1369"/>
    </location>
</feature>
<comment type="catalytic activity">
    <reaction evidence="1">
        <text>S-ubiquitinyl-[E2 ubiquitin-conjugating enzyme]-L-cysteine + [acceptor protein]-L-lysine = [E2 ubiquitin-conjugating enzyme]-L-cysteine + N(6)-ubiquitinyl-[acceptor protein]-L-lysine.</text>
        <dbReference type="EC" id="2.3.2.27"/>
    </reaction>
</comment>
<keyword evidence="6" id="KW-0547">Nucleotide-binding</keyword>
<keyword evidence="8" id="KW-0067">ATP-binding</keyword>
<evidence type="ECO:0000259" key="13">
    <source>
        <dbReference type="PROSITE" id="PS50127"/>
    </source>
</evidence>
<dbReference type="PROSITE" id="PS50127">
    <property type="entry name" value="UBC_2"/>
    <property type="match status" value="1"/>
</dbReference>
<dbReference type="RefSeq" id="XP_029118906.1">
    <property type="nucleotide sequence ID" value="XM_029263073.1"/>
</dbReference>
<evidence type="ECO:0000256" key="11">
    <source>
        <dbReference type="SAM" id="MobiDB-lite"/>
    </source>
</evidence>
<dbReference type="PANTHER" id="PTHR33389:SF18">
    <property type="entry name" value="OS01G0677900 PROTEIN"/>
    <property type="match status" value="1"/>
</dbReference>
<dbReference type="InterPro" id="IPR016135">
    <property type="entry name" value="UBQ-conjugating_enzyme/RWD"/>
</dbReference>
<dbReference type="SMART" id="SM00212">
    <property type="entry name" value="UBCc"/>
    <property type="match status" value="1"/>
</dbReference>
<keyword evidence="9 12" id="KW-1133">Transmembrane helix</keyword>
<organism evidence="14 15">
    <name type="scientific">Elaeis guineensis var. tenera</name>
    <name type="common">Oil palm</name>
    <dbReference type="NCBI Taxonomy" id="51953"/>
    <lineage>
        <taxon>Eukaryota</taxon>
        <taxon>Viridiplantae</taxon>
        <taxon>Streptophyta</taxon>
        <taxon>Embryophyta</taxon>
        <taxon>Tracheophyta</taxon>
        <taxon>Spermatophyta</taxon>
        <taxon>Magnoliopsida</taxon>
        <taxon>Liliopsida</taxon>
        <taxon>Arecaceae</taxon>
        <taxon>Arecoideae</taxon>
        <taxon>Cocoseae</taxon>
        <taxon>Elaeidinae</taxon>
        <taxon>Elaeis</taxon>
    </lineage>
</organism>
<reference evidence="15" key="1">
    <citation type="submission" date="2025-08" db="UniProtKB">
        <authorList>
            <consortium name="RefSeq"/>
        </authorList>
    </citation>
    <scope>IDENTIFICATION</scope>
</reference>
<dbReference type="Pfam" id="PF00179">
    <property type="entry name" value="UQ_con"/>
    <property type="match status" value="1"/>
</dbReference>
<feature type="domain" description="UBC core" evidence="13">
    <location>
        <begin position="234"/>
        <end position="394"/>
    </location>
</feature>
<feature type="compositionally biased region" description="Polar residues" evidence="11">
    <location>
        <begin position="1"/>
        <end position="11"/>
    </location>
</feature>
<evidence type="ECO:0000256" key="8">
    <source>
        <dbReference type="ARBA" id="ARBA00022840"/>
    </source>
</evidence>
<evidence type="ECO:0000256" key="6">
    <source>
        <dbReference type="ARBA" id="ARBA00022741"/>
    </source>
</evidence>
<feature type="transmembrane region" description="Helical" evidence="12">
    <location>
        <begin position="1427"/>
        <end position="1446"/>
    </location>
</feature>
<feature type="region of interest" description="Disordered" evidence="11">
    <location>
        <begin position="1"/>
        <end position="41"/>
    </location>
</feature>
<dbReference type="CDD" id="cd23837">
    <property type="entry name" value="UBCc_UBE2O"/>
    <property type="match status" value="1"/>
</dbReference>
<evidence type="ECO:0000256" key="7">
    <source>
        <dbReference type="ARBA" id="ARBA00022786"/>
    </source>
</evidence>
<dbReference type="PANTHER" id="PTHR33389">
    <property type="entry name" value="FAMILY PROTEIN, PUTATIVE (DUF2921)-RELATED"/>
    <property type="match status" value="1"/>
</dbReference>
<dbReference type="GeneID" id="105041516"/>
<dbReference type="FunFam" id="3.10.110.10:FF:000028">
    <property type="entry name" value="Probable ubiquitin-conjugating enzyme E2 23"/>
    <property type="match status" value="1"/>
</dbReference>
<keyword evidence="14" id="KW-1185">Reference proteome</keyword>
<sequence length="1475" mass="164926">MDADYSTNSGSKQHHFGGSASYEDHDVSSSSGWNSAQQKRKRCQVVPHEVIQIDGDDDPDSVMIIRESSSDYKNKQTVEYDMDRQKEAKGVYSNDLIGSSSNSSNIGVQNDILMNTVTCPELNLEDFPYMDEEEEYDDDEDDEDYEYDPELIDNDCNYSLAAKFDDLDLPPGVEASVPWLQKSEPERPIDFKLRAQTGDEIDSKFKSFKQFDTVEDYSDHYYANSSALNKPSKDWTKRIQHEWKVLEKDLPEMISVRVYEDRMDLLRAVIIGPAGTPYHDGLFFFDIQFPSNYPQSPPALHYHSGGLRLNPNLYACGKVCLSLLNTWSGSGCEKWSPSNSTMLQVLVSIQALVLNSKPYFNEPGYSRTANTPQGERNSLAYNEEIFLLSCRTMLYSLRRPLKHFEDFVAGHFRKQGRVILVACRAYMGGAQVASVIKDEVQCVDEDDKTPITRFKVTLKKLFEELLMEFTVKGADCDEFLAQKVKAGAVAVAKDCDTTLRLWHLSFELKYKNYWTVPLEPVHLIITPGVECLLFLTYHRLQIGASCSTSRVPTLDGKMAPPSFPPPLLSSKSSKLWHGVRTGSSPFPSPPWFLLLLLLLLAFISPSCSSSHDEISYANHCNSTVPEAIPAGLLVDSSTSFQLSNGYYSGGGSLLRSFPYSFDFHAKSLHQTKTPGVLQVEGTLVFNGRRVDYYQNGTANRYIRHGNFIARRKLIFQLSGFWSNSTGKLCMVGSGFLQRQREGTSMYRSAVLKLNYPEKSNISTSIVNGTVESLDSAHSPNHFDPISILAYGQKNYEYTMISPVKESCSHIKFEEELAGFNPDAVCSKLQRFLYGPFILDTGSSCSSGNCDPFGKGINIVPSFMFFDLIQCSDDGRLHFRIGFSNDSMSANYGIFEPDKSLVGEGFWNQSENRLCIMACPILNANGSSLADASVGDCTIGLSLGFPAVWSISIRSTTIGRICRRKNKNDAGCFSTVSFRSLQSSVDSIPGLRYKYTKLDSVKKVCGGNNITKLGKWRYPDGRHFDDMMFVLSLRDVNGSHSWGQATPVFIGETEMYHGNGGPFMTNSGINHTLWNVSYELSYTFWNASSIVAKPTVITAEGIYNAGTGMLCMVGCKADGMDSNAMDCKILINLQVPSLDPQAGEYFNGTIKSLRGKSDPLFFDPLQVSSSSRYTSFQAVETIWRMDIEIIMVLISLTLSCIFITMQICHVKMHPDVLPSISILMLVILALGYMVPLFLNFEAFFEHRNRHSILLQSGGWLDVNEVIVRVLTMVAFLLQLHLLQLAWSSRSAEDGRNGPSVPERTTLMLCLPMYLAGGLIACLVDVSSHRHSIAIEDHRQYSLWEDLVSYSGNLISYAGLVLDGFLLPQIILNIFGNSKDKALTPFFYVGTTAVRALPHLYDAHRARHFLPQLISSYIYASPDEDFYSSAWDIIIPCGGLLFAMLIFLQQRYGGGCILPARFRRPGPMYEMVPMVGL</sequence>
<protein>
    <submittedName>
        <fullName evidence="15">Uncharacterized protein LOC105041516</fullName>
    </submittedName>
</protein>
<evidence type="ECO:0000313" key="15">
    <source>
        <dbReference type="RefSeq" id="XP_029118906.1"/>
    </source>
</evidence>
<accession>A0A8N4F260</accession>
<keyword evidence="7" id="KW-0833">Ubl conjugation pathway</keyword>
<evidence type="ECO:0000256" key="9">
    <source>
        <dbReference type="ARBA" id="ARBA00022989"/>
    </source>
</evidence>
<comment type="subcellular location">
    <subcellularLocation>
        <location evidence="2">Endomembrane system</location>
        <topology evidence="2">Multi-pass membrane protein</topology>
    </subcellularLocation>
</comment>
<dbReference type="GO" id="GO:0005524">
    <property type="term" value="F:ATP binding"/>
    <property type="evidence" value="ECO:0007669"/>
    <property type="project" value="UniProtKB-KW"/>
</dbReference>
<evidence type="ECO:0000256" key="5">
    <source>
        <dbReference type="ARBA" id="ARBA00022692"/>
    </source>
</evidence>
<keyword evidence="5 12" id="KW-0812">Transmembrane</keyword>
<feature type="transmembrane region" description="Helical" evidence="12">
    <location>
        <begin position="1264"/>
        <end position="1284"/>
    </location>
</feature>
<proteinExistence type="predicted"/>
<dbReference type="KEGG" id="egu:105041516"/>
<evidence type="ECO:0000256" key="12">
    <source>
        <dbReference type="SAM" id="Phobius"/>
    </source>
</evidence>
<evidence type="ECO:0000256" key="2">
    <source>
        <dbReference type="ARBA" id="ARBA00004127"/>
    </source>
</evidence>
<evidence type="ECO:0000256" key="1">
    <source>
        <dbReference type="ARBA" id="ARBA00000900"/>
    </source>
</evidence>
<dbReference type="Pfam" id="PF25333">
    <property type="entry name" value="DUF2921_N"/>
    <property type="match status" value="3"/>
</dbReference>
<evidence type="ECO:0000313" key="14">
    <source>
        <dbReference type="Proteomes" id="UP000504607"/>
    </source>
</evidence>
<comment type="pathway">
    <text evidence="3">Protein modification; protein ubiquitination.</text>
</comment>
<dbReference type="SUPFAM" id="SSF54495">
    <property type="entry name" value="UBC-like"/>
    <property type="match status" value="1"/>
</dbReference>
<feature type="transmembrane region" description="Helical" evidence="12">
    <location>
        <begin position="1188"/>
        <end position="1206"/>
    </location>
</feature>
<dbReference type="InterPro" id="IPR000608">
    <property type="entry name" value="UBC"/>
</dbReference>
<dbReference type="Proteomes" id="UP000504607">
    <property type="component" value="Chromosome 3"/>
</dbReference>
<name>A0A8N4F260_ELAGV</name>
<keyword evidence="4" id="KW-0808">Transferase</keyword>
<dbReference type="InterPro" id="IPR057425">
    <property type="entry name" value="DUF2921_N"/>
</dbReference>
<evidence type="ECO:0000256" key="4">
    <source>
        <dbReference type="ARBA" id="ARBA00022679"/>
    </source>
</evidence>
<dbReference type="OrthoDB" id="756308at2759"/>
<gene>
    <name evidence="15" type="primary">LOC105041516</name>
</gene>
<dbReference type="Gene3D" id="3.10.110.10">
    <property type="entry name" value="Ubiquitin Conjugating Enzyme"/>
    <property type="match status" value="1"/>
</dbReference>
<evidence type="ECO:0000256" key="10">
    <source>
        <dbReference type="ARBA" id="ARBA00023136"/>
    </source>
</evidence>
<feature type="transmembrane region" description="Helical" evidence="12">
    <location>
        <begin position="1218"/>
        <end position="1243"/>
    </location>
</feature>
<evidence type="ECO:0000256" key="3">
    <source>
        <dbReference type="ARBA" id="ARBA00004906"/>
    </source>
</evidence>
<dbReference type="InterPro" id="IPR021319">
    <property type="entry name" value="DUF2921"/>
</dbReference>
<dbReference type="GO" id="GO:0061630">
    <property type="term" value="F:ubiquitin protein ligase activity"/>
    <property type="evidence" value="ECO:0007669"/>
    <property type="project" value="UniProtKB-EC"/>
</dbReference>